<keyword evidence="1" id="KW-0732">Signal</keyword>
<sequence>MKARSYPVVLSLALVLLAPISLRAADAADSTHTFLNPDDPALAEIRLLGERTIDHAGSTLVREVQRVLATQAPAMAVGLLHLKDYKLPVAAPGQPVLIAIKRTSLRLRSPANSPDSPELAALERIERQLENGDGVPKLLIQRVALPGLPLEWRVYRPLGVMKQCLDCHGPKDELAPGVADALRVMFPADQAVNYKTGQWRGVLRVSILEPKKKP</sequence>
<dbReference type="OrthoDB" id="5392220at2"/>
<dbReference type="STRING" id="1838286.Verru16b_01199"/>
<dbReference type="RefSeq" id="WP_069961425.1">
    <property type="nucleotide sequence ID" value="NZ_CP016094.1"/>
</dbReference>
<dbReference type="Pfam" id="PF11845">
    <property type="entry name" value="Tll0287-like"/>
    <property type="match status" value="1"/>
</dbReference>
<dbReference type="KEGG" id="obg:Verru16b_01199"/>
<protein>
    <recommendedName>
        <fullName evidence="2">Tll0287-like domain-containing protein</fullName>
    </recommendedName>
</protein>
<reference evidence="3 4" key="1">
    <citation type="submission" date="2016-06" db="EMBL/GenBank/DDBJ databases">
        <title>Three novel species with peptidoglycan cell walls form the new genus Lacunisphaera gen. nov. in the family Opitutaceae of the verrucomicrobial subdivision 4.</title>
        <authorList>
            <person name="Rast P."/>
            <person name="Gloeckner I."/>
            <person name="Jogler M."/>
            <person name="Boedeker C."/>
            <person name="Jeske O."/>
            <person name="Wiegand S."/>
            <person name="Reinhardt R."/>
            <person name="Schumann P."/>
            <person name="Rohde M."/>
            <person name="Spring S."/>
            <person name="Gloeckner F.O."/>
            <person name="Jogler C."/>
        </authorList>
    </citation>
    <scope>NUCLEOTIDE SEQUENCE [LARGE SCALE GENOMIC DNA]</scope>
    <source>
        <strain evidence="3 4">IG16b</strain>
    </source>
</reference>
<organism evidence="3 4">
    <name type="scientific">Lacunisphaera limnophila</name>
    <dbReference type="NCBI Taxonomy" id="1838286"/>
    <lineage>
        <taxon>Bacteria</taxon>
        <taxon>Pseudomonadati</taxon>
        <taxon>Verrucomicrobiota</taxon>
        <taxon>Opitutia</taxon>
        <taxon>Opitutales</taxon>
        <taxon>Opitutaceae</taxon>
        <taxon>Lacunisphaera</taxon>
    </lineage>
</organism>
<dbReference type="Proteomes" id="UP000095228">
    <property type="component" value="Chromosome"/>
</dbReference>
<accession>A0A1D8ATA8</accession>
<feature type="signal peptide" evidence="1">
    <location>
        <begin position="1"/>
        <end position="24"/>
    </location>
</feature>
<name>A0A1D8ATA8_9BACT</name>
<gene>
    <name evidence="3" type="ORF">Verru16b_01199</name>
</gene>
<proteinExistence type="predicted"/>
<dbReference type="InterPro" id="IPR021796">
    <property type="entry name" value="Tll0287-like_dom"/>
</dbReference>
<feature type="chain" id="PRO_5009105125" description="Tll0287-like domain-containing protein" evidence="1">
    <location>
        <begin position="25"/>
        <end position="214"/>
    </location>
</feature>
<dbReference type="AlphaFoldDB" id="A0A1D8ATA8"/>
<evidence type="ECO:0000313" key="4">
    <source>
        <dbReference type="Proteomes" id="UP000095228"/>
    </source>
</evidence>
<keyword evidence="4" id="KW-1185">Reference proteome</keyword>
<evidence type="ECO:0000259" key="2">
    <source>
        <dbReference type="Pfam" id="PF11845"/>
    </source>
</evidence>
<feature type="domain" description="Tll0287-like" evidence="2">
    <location>
        <begin position="98"/>
        <end position="207"/>
    </location>
</feature>
<evidence type="ECO:0000313" key="3">
    <source>
        <dbReference type="EMBL" id="AOS44138.1"/>
    </source>
</evidence>
<evidence type="ECO:0000256" key="1">
    <source>
        <dbReference type="SAM" id="SignalP"/>
    </source>
</evidence>
<dbReference type="EMBL" id="CP016094">
    <property type="protein sequence ID" value="AOS44138.1"/>
    <property type="molecule type" value="Genomic_DNA"/>
</dbReference>